<feature type="compositionally biased region" description="Basic and acidic residues" evidence="2">
    <location>
        <begin position="238"/>
        <end position="253"/>
    </location>
</feature>
<feature type="domain" description="CS" evidence="3">
    <location>
        <begin position="5"/>
        <end position="102"/>
    </location>
</feature>
<feature type="region of interest" description="Disordered" evidence="2">
    <location>
        <begin position="176"/>
        <end position="253"/>
    </location>
</feature>
<dbReference type="Pfam" id="PF04969">
    <property type="entry name" value="CS"/>
    <property type="match status" value="1"/>
</dbReference>
<accession>A0A2T6ZSZ6</accession>
<comment type="similarity">
    <text evidence="1">Belongs to the p23/wos2 family.</text>
</comment>
<feature type="compositionally biased region" description="Polar residues" evidence="2">
    <location>
        <begin position="224"/>
        <end position="236"/>
    </location>
</feature>
<feature type="compositionally biased region" description="Low complexity" evidence="2">
    <location>
        <begin position="210"/>
        <end position="223"/>
    </location>
</feature>
<protein>
    <submittedName>
        <fullName evidence="4">HSP20-like chaperone</fullName>
    </submittedName>
</protein>
<sequence>MSLPTTVPEVLWAQRSHEEDSTKNVIYLTITAPDCPSDDVELELEPTKVHFKGSNKTKTFAVDLELYAEIDVDNSTKHLSARGVDLILLKKEFKKEFWPRLLKESKKAHYLRTDFDKWVDEDEQEDETSGFSDMPGGGAQFGGGDDSGGFGGIDFSKLGGMGGMEGMDMSALQGLQGMNSLSGGADDNGDEDMPELEDSTLEKSEDTEDTAPTTKATAPTTTEGSAPTATEGSAPTTEAEKPPGIEEISEDKK</sequence>
<dbReference type="OrthoDB" id="1564555at2759"/>
<comment type="caution">
    <text evidence="4">The sequence shown here is derived from an EMBL/GenBank/DDBJ whole genome shotgun (WGS) entry which is preliminary data.</text>
</comment>
<evidence type="ECO:0000313" key="4">
    <source>
        <dbReference type="EMBL" id="PUU78605.1"/>
    </source>
</evidence>
<dbReference type="CDD" id="cd06465">
    <property type="entry name" value="p23_hB-ind1_like"/>
    <property type="match status" value="1"/>
</dbReference>
<evidence type="ECO:0000256" key="2">
    <source>
        <dbReference type="SAM" id="MobiDB-lite"/>
    </source>
</evidence>
<proteinExistence type="inferred from homology"/>
<dbReference type="GO" id="GO:0051087">
    <property type="term" value="F:protein-folding chaperone binding"/>
    <property type="evidence" value="ECO:0007669"/>
    <property type="project" value="TreeGrafter"/>
</dbReference>
<dbReference type="Proteomes" id="UP000244722">
    <property type="component" value="Unassembled WGS sequence"/>
</dbReference>
<dbReference type="STRING" id="42251.A0A2T6ZSZ6"/>
<dbReference type="InterPro" id="IPR045250">
    <property type="entry name" value="p23-like"/>
</dbReference>
<evidence type="ECO:0000313" key="5">
    <source>
        <dbReference type="Proteomes" id="UP000244722"/>
    </source>
</evidence>
<feature type="compositionally biased region" description="Acidic residues" evidence="2">
    <location>
        <begin position="187"/>
        <end position="209"/>
    </location>
</feature>
<dbReference type="PROSITE" id="PS51203">
    <property type="entry name" value="CS"/>
    <property type="match status" value="1"/>
</dbReference>
<dbReference type="GO" id="GO:0006457">
    <property type="term" value="P:protein folding"/>
    <property type="evidence" value="ECO:0007669"/>
    <property type="project" value="TreeGrafter"/>
</dbReference>
<organism evidence="4 5">
    <name type="scientific">Tuber borchii</name>
    <name type="common">White truffle</name>
    <dbReference type="NCBI Taxonomy" id="42251"/>
    <lineage>
        <taxon>Eukaryota</taxon>
        <taxon>Fungi</taxon>
        <taxon>Dikarya</taxon>
        <taxon>Ascomycota</taxon>
        <taxon>Pezizomycotina</taxon>
        <taxon>Pezizomycetes</taxon>
        <taxon>Pezizales</taxon>
        <taxon>Tuberaceae</taxon>
        <taxon>Tuber</taxon>
    </lineage>
</organism>
<keyword evidence="5" id="KW-1185">Reference proteome</keyword>
<feature type="compositionally biased region" description="Gly residues" evidence="2">
    <location>
        <begin position="135"/>
        <end position="152"/>
    </location>
</feature>
<evidence type="ECO:0000256" key="1">
    <source>
        <dbReference type="ARBA" id="ARBA00025733"/>
    </source>
</evidence>
<dbReference type="PANTHER" id="PTHR22932">
    <property type="entry name" value="TELOMERASE-BINDING PROTEIN P23 HSP90 CO-CHAPERONE"/>
    <property type="match status" value="1"/>
</dbReference>
<reference evidence="4 5" key="1">
    <citation type="submission" date="2017-04" db="EMBL/GenBank/DDBJ databases">
        <title>Draft genome sequence of Tuber borchii Vittad., a whitish edible truffle.</title>
        <authorList>
            <consortium name="DOE Joint Genome Institute"/>
            <person name="Murat C."/>
            <person name="Kuo A."/>
            <person name="Barry K.W."/>
            <person name="Clum A."/>
            <person name="Dockter R.B."/>
            <person name="Fauchery L."/>
            <person name="Iotti M."/>
            <person name="Kohler A."/>
            <person name="Labutti K."/>
            <person name="Lindquist E.A."/>
            <person name="Lipzen A."/>
            <person name="Ohm R.A."/>
            <person name="Wang M."/>
            <person name="Grigoriev I.V."/>
            <person name="Zambonelli A."/>
            <person name="Martin F.M."/>
        </authorList>
    </citation>
    <scope>NUCLEOTIDE SEQUENCE [LARGE SCALE GENOMIC DNA]</scope>
    <source>
        <strain evidence="4 5">Tbo3840</strain>
    </source>
</reference>
<dbReference type="AlphaFoldDB" id="A0A2T6ZSZ6"/>
<dbReference type="EMBL" id="NESQ01000114">
    <property type="protein sequence ID" value="PUU78605.1"/>
    <property type="molecule type" value="Genomic_DNA"/>
</dbReference>
<dbReference type="GO" id="GO:0005829">
    <property type="term" value="C:cytosol"/>
    <property type="evidence" value="ECO:0007669"/>
    <property type="project" value="TreeGrafter"/>
</dbReference>
<dbReference type="GO" id="GO:0005634">
    <property type="term" value="C:nucleus"/>
    <property type="evidence" value="ECO:0007669"/>
    <property type="project" value="TreeGrafter"/>
</dbReference>
<dbReference type="GO" id="GO:0051879">
    <property type="term" value="F:Hsp90 protein binding"/>
    <property type="evidence" value="ECO:0007669"/>
    <property type="project" value="InterPro"/>
</dbReference>
<dbReference type="SUPFAM" id="SSF49764">
    <property type="entry name" value="HSP20-like chaperones"/>
    <property type="match status" value="1"/>
</dbReference>
<evidence type="ECO:0000259" key="3">
    <source>
        <dbReference type="PROSITE" id="PS51203"/>
    </source>
</evidence>
<dbReference type="GO" id="GO:0051131">
    <property type="term" value="P:chaperone-mediated protein complex assembly"/>
    <property type="evidence" value="ECO:0007669"/>
    <property type="project" value="TreeGrafter"/>
</dbReference>
<dbReference type="InterPro" id="IPR007052">
    <property type="entry name" value="CS_dom"/>
</dbReference>
<dbReference type="FunFam" id="2.60.40.790:FF:000013">
    <property type="entry name" value="Very-long-chain (3R)-3-hydroxyacyl-CoA dehydratase"/>
    <property type="match status" value="1"/>
</dbReference>
<feature type="region of interest" description="Disordered" evidence="2">
    <location>
        <begin position="121"/>
        <end position="152"/>
    </location>
</feature>
<name>A0A2T6ZSZ6_TUBBO</name>
<dbReference type="PANTHER" id="PTHR22932:SF1">
    <property type="entry name" value="CO-CHAPERONE PROTEIN DAF-41"/>
    <property type="match status" value="1"/>
</dbReference>
<dbReference type="Gene3D" id="2.60.40.790">
    <property type="match status" value="1"/>
</dbReference>
<gene>
    <name evidence="4" type="ORF">B9Z19DRAFT_982618</name>
</gene>
<dbReference type="InterPro" id="IPR008978">
    <property type="entry name" value="HSP20-like_chaperone"/>
</dbReference>